<dbReference type="InterPro" id="IPR032694">
    <property type="entry name" value="CopC/D"/>
</dbReference>
<dbReference type="STRING" id="1440053.GCA_000718095_02783"/>
<dbReference type="AlphaFoldDB" id="A0A2T7T633"/>
<feature type="transmembrane region" description="Helical" evidence="6">
    <location>
        <begin position="47"/>
        <end position="68"/>
    </location>
</feature>
<feature type="transmembrane region" description="Helical" evidence="6">
    <location>
        <begin position="88"/>
        <end position="113"/>
    </location>
</feature>
<comment type="caution">
    <text evidence="8">The sequence shown here is derived from an EMBL/GenBank/DDBJ whole genome shotgun (WGS) entry which is preliminary data.</text>
</comment>
<gene>
    <name evidence="8" type="ORF">Y717_27500</name>
</gene>
<dbReference type="InterPro" id="IPR008457">
    <property type="entry name" value="Cu-R_CopD_dom"/>
</dbReference>
<keyword evidence="4 6" id="KW-1133">Transmembrane helix</keyword>
<feature type="transmembrane region" description="Helical" evidence="6">
    <location>
        <begin position="172"/>
        <end position="196"/>
    </location>
</feature>
<protein>
    <submittedName>
        <fullName evidence="8">Membrane protein</fullName>
    </submittedName>
</protein>
<feature type="transmembrane region" description="Helical" evidence="6">
    <location>
        <begin position="288"/>
        <end position="305"/>
    </location>
</feature>
<keyword evidence="5 6" id="KW-0472">Membrane</keyword>
<feature type="transmembrane region" description="Helical" evidence="6">
    <location>
        <begin position="125"/>
        <end position="144"/>
    </location>
</feature>
<organism evidence="8 9">
    <name type="scientific">Streptomyces scopuliridis RB72</name>
    <dbReference type="NCBI Taxonomy" id="1440053"/>
    <lineage>
        <taxon>Bacteria</taxon>
        <taxon>Bacillati</taxon>
        <taxon>Actinomycetota</taxon>
        <taxon>Actinomycetes</taxon>
        <taxon>Kitasatosporales</taxon>
        <taxon>Streptomycetaceae</taxon>
        <taxon>Streptomyces</taxon>
    </lineage>
</organism>
<evidence type="ECO:0000256" key="4">
    <source>
        <dbReference type="ARBA" id="ARBA00022989"/>
    </source>
</evidence>
<evidence type="ECO:0000256" key="6">
    <source>
        <dbReference type="SAM" id="Phobius"/>
    </source>
</evidence>
<dbReference type="GO" id="GO:0005886">
    <property type="term" value="C:plasma membrane"/>
    <property type="evidence" value="ECO:0007669"/>
    <property type="project" value="UniProtKB-SubCell"/>
</dbReference>
<feature type="transmembrane region" description="Helical" evidence="6">
    <location>
        <begin position="20"/>
        <end position="40"/>
    </location>
</feature>
<name>A0A2T7T633_9ACTN</name>
<proteinExistence type="predicted"/>
<feature type="transmembrane region" description="Helical" evidence="6">
    <location>
        <begin position="216"/>
        <end position="236"/>
    </location>
</feature>
<evidence type="ECO:0000256" key="5">
    <source>
        <dbReference type="ARBA" id="ARBA00023136"/>
    </source>
</evidence>
<keyword evidence="2" id="KW-1003">Cell membrane</keyword>
<sequence length="313" mass="31896">MIYPGPSADEATGSAGRRAALIAGGVLFAALVVLLGAAIASRGTGELRIPGAGATTALRVAVFAGLAVHLGELAGARLARTGPAPRGWALAAALTGAGASAGQIILLASVSGLDITTVYGTVEGRLLLFMANGFLLAAGCVALNRPLAALAPLAVVVGAEALRAHPEPYTPMLGTALTVVHLTAASLWTGGLLYVLRTMWLRRGDPAGAREVLARYARLAGWLFAALVATGTLSTLRRLPADVVFSTAYGRVLIAKLLLVSVVSGLALTARHRLRRGADAGPPARAELAVLAVIVLLSAILTVVPDPHWLSTR</sequence>
<accession>A0A2T7T633</accession>
<dbReference type="EMBL" id="AZSP01000183">
    <property type="protein sequence ID" value="PVE10627.1"/>
    <property type="molecule type" value="Genomic_DNA"/>
</dbReference>
<reference evidence="8 9" key="1">
    <citation type="submission" date="2013-12" db="EMBL/GenBank/DDBJ databases">
        <title>Annotated genome of Streptomyces scopuliridis.</title>
        <authorList>
            <person name="Olson J.B."/>
        </authorList>
    </citation>
    <scope>NUCLEOTIDE SEQUENCE [LARGE SCALE GENOMIC DNA]</scope>
    <source>
        <strain evidence="8 9">RB72</strain>
    </source>
</reference>
<evidence type="ECO:0000256" key="1">
    <source>
        <dbReference type="ARBA" id="ARBA00004651"/>
    </source>
</evidence>
<feature type="transmembrane region" description="Helical" evidence="6">
    <location>
        <begin position="248"/>
        <end position="268"/>
    </location>
</feature>
<dbReference type="Proteomes" id="UP000245992">
    <property type="component" value="Unassembled WGS sequence"/>
</dbReference>
<dbReference type="PANTHER" id="PTHR34820:SF4">
    <property type="entry name" value="INNER MEMBRANE PROTEIN YEBZ"/>
    <property type="match status" value="1"/>
</dbReference>
<feature type="domain" description="Copper resistance protein D" evidence="7">
    <location>
        <begin position="211"/>
        <end position="303"/>
    </location>
</feature>
<evidence type="ECO:0000313" key="8">
    <source>
        <dbReference type="EMBL" id="PVE10627.1"/>
    </source>
</evidence>
<evidence type="ECO:0000313" key="9">
    <source>
        <dbReference type="Proteomes" id="UP000245992"/>
    </source>
</evidence>
<comment type="subcellular location">
    <subcellularLocation>
        <location evidence="1">Cell membrane</location>
        <topology evidence="1">Multi-pass membrane protein</topology>
    </subcellularLocation>
</comment>
<evidence type="ECO:0000259" key="7">
    <source>
        <dbReference type="Pfam" id="PF05425"/>
    </source>
</evidence>
<dbReference type="PANTHER" id="PTHR34820">
    <property type="entry name" value="INNER MEMBRANE PROTEIN YEBZ"/>
    <property type="match status" value="1"/>
</dbReference>
<keyword evidence="3 6" id="KW-0812">Transmembrane</keyword>
<keyword evidence="9" id="KW-1185">Reference proteome</keyword>
<evidence type="ECO:0000256" key="2">
    <source>
        <dbReference type="ARBA" id="ARBA00022475"/>
    </source>
</evidence>
<dbReference type="GO" id="GO:0006825">
    <property type="term" value="P:copper ion transport"/>
    <property type="evidence" value="ECO:0007669"/>
    <property type="project" value="InterPro"/>
</dbReference>
<evidence type="ECO:0000256" key="3">
    <source>
        <dbReference type="ARBA" id="ARBA00022692"/>
    </source>
</evidence>
<dbReference type="Pfam" id="PF05425">
    <property type="entry name" value="CopD"/>
    <property type="match status" value="1"/>
</dbReference>